<evidence type="ECO:0000256" key="1">
    <source>
        <dbReference type="ARBA" id="ARBA00022617"/>
    </source>
</evidence>
<evidence type="ECO:0000256" key="2">
    <source>
        <dbReference type="ARBA" id="ARBA00022723"/>
    </source>
</evidence>
<feature type="region of interest" description="Disordered" evidence="5">
    <location>
        <begin position="157"/>
        <end position="177"/>
    </location>
</feature>
<reference evidence="8" key="1">
    <citation type="journal article" date="2019" name="Int. J. Syst. Evol. Microbiol.">
        <title>The Global Catalogue of Microorganisms (GCM) 10K type strain sequencing project: providing services to taxonomists for standard genome sequencing and annotation.</title>
        <authorList>
            <consortium name="The Broad Institute Genomics Platform"/>
            <consortium name="The Broad Institute Genome Sequencing Center for Infectious Disease"/>
            <person name="Wu L."/>
            <person name="Ma J."/>
        </authorList>
    </citation>
    <scope>NUCLEOTIDE SEQUENCE [LARGE SCALE GENOMIC DNA]</scope>
    <source>
        <strain evidence="8">CGMCC 4.7466</strain>
    </source>
</reference>
<comment type="caution">
    <text evidence="7">The sequence shown here is derived from an EMBL/GenBank/DDBJ whole genome shotgun (WGS) entry which is preliminary data.</text>
</comment>
<name>A0ABV9SZ87_9BACT</name>
<sequence length="934" mass="103124">MIDLLLAYSRAQKKPFRRRLSNTPLQFIILCILLISACREEPTITSVNFEEEEFADFVEPDFPYITTSMDARALGAGFPDDNISARSIALRLGNDAYACFDTDMLRWSVAWTGDFLPMVTMAQISYNDFYEKKNRIPVIGGDPQLATGLYPGWFGQNPDFSDPRPPAPDPESPSWGPIPEDIGRWNGIYVLGNETVMSYVVKGTDVFEKPGSLVKDGVTAFTRTFRIAPSGESLSMVAAEIREGSNAENQGKKALVYRDGRYTGAVLSGNTQGVELQVIDDRYLVMQLAPGDEDREFTLILLQAPEGREDLLDKMASGVMPEMPDFQKGGKSLWSEKVLTRGQLSPDTAAYVTDMLTLPVPNPWSRNVRVVDVAFFDGNKAALVTFEGDVWLVDGIDDKLRRLEWRRYASGLYEPQSIEVKDGEIYVFGKEGIVKFHDLNGDGEADYYENFSHLMAQSIETREWASDMVAAPDGSFYVAKFGALDMGPETSSPKRITGFRDGSQHAGSILKVSADGRSIETYASGFRGPYMGIHPETGIISASDQQGNYMPSTPVMLVKKGDYYGVPATAHREDVEDLAITPTTVWIPHAEDRSGISQVWLTGNKMGPLNNQLIHFSYGRPGLFRVMLDSTSRGLQGAVSVIDAHYPAPTMKGAVNPLDGQLYITGFSLWGHNSNTLSAFLRLRYTGKESVFPEKFQAREGGIMLRFGTELDESTATDVSNYAVKRWNYQRTEKYGSGHFKPDGSVGEEHLPVLGAYLSNDRKALFLAVPEMEKVMQMELAYRLKTAKGKDVKDVLWLTVNDLDQPDLLAEGFGEVDWISLVANYDPAMALHGKEEAATTVRGEELFVKMGCIACHAVDGKGDGKIGPGMKGLLGSERQFKDGSNAIADEDYIRESIVAPGEKVVKGFEGEMPSFLGVISDGDLESLVMYIRSL</sequence>
<accession>A0ABV9SZ87</accession>
<evidence type="ECO:0000313" key="7">
    <source>
        <dbReference type="EMBL" id="MFC4871758.1"/>
    </source>
</evidence>
<evidence type="ECO:0000313" key="8">
    <source>
        <dbReference type="Proteomes" id="UP001595818"/>
    </source>
</evidence>
<keyword evidence="8" id="KW-1185">Reference proteome</keyword>
<dbReference type="SUPFAM" id="SSF46626">
    <property type="entry name" value="Cytochrome c"/>
    <property type="match status" value="1"/>
</dbReference>
<dbReference type="Pfam" id="PF20601">
    <property type="entry name" value="DUF6797"/>
    <property type="match status" value="1"/>
</dbReference>
<dbReference type="PANTHER" id="PTHR33546:SF1">
    <property type="entry name" value="LARGE, MULTIFUNCTIONAL SECRETED PROTEIN"/>
    <property type="match status" value="1"/>
</dbReference>
<dbReference type="Gene3D" id="1.10.760.10">
    <property type="entry name" value="Cytochrome c-like domain"/>
    <property type="match status" value="1"/>
</dbReference>
<proteinExistence type="predicted"/>
<keyword evidence="2 4" id="KW-0479">Metal-binding</keyword>
<dbReference type="InterPro" id="IPR036909">
    <property type="entry name" value="Cyt_c-like_dom_sf"/>
</dbReference>
<dbReference type="RefSeq" id="WP_377063532.1">
    <property type="nucleotide sequence ID" value="NZ_JBHSJJ010000004.1"/>
</dbReference>
<organism evidence="7 8">
    <name type="scientific">Negadavirga shengliensis</name>
    <dbReference type="NCBI Taxonomy" id="1389218"/>
    <lineage>
        <taxon>Bacteria</taxon>
        <taxon>Pseudomonadati</taxon>
        <taxon>Bacteroidota</taxon>
        <taxon>Cytophagia</taxon>
        <taxon>Cytophagales</taxon>
        <taxon>Cyclobacteriaceae</taxon>
        <taxon>Negadavirga</taxon>
    </lineage>
</organism>
<evidence type="ECO:0000256" key="5">
    <source>
        <dbReference type="SAM" id="MobiDB-lite"/>
    </source>
</evidence>
<dbReference type="EMBL" id="JBHSJJ010000004">
    <property type="protein sequence ID" value="MFC4871758.1"/>
    <property type="molecule type" value="Genomic_DNA"/>
</dbReference>
<feature type="domain" description="Cytochrome c" evidence="6">
    <location>
        <begin position="838"/>
        <end position="934"/>
    </location>
</feature>
<dbReference type="InterPro" id="IPR011042">
    <property type="entry name" value="6-blade_b-propeller_TolB-like"/>
</dbReference>
<dbReference type="InterPro" id="IPR009056">
    <property type="entry name" value="Cyt_c-like_dom"/>
</dbReference>
<protein>
    <submittedName>
        <fullName evidence="7">DUF6797 domain-containing protein</fullName>
    </submittedName>
</protein>
<evidence type="ECO:0000259" key="6">
    <source>
        <dbReference type="PROSITE" id="PS51007"/>
    </source>
</evidence>
<keyword evidence="1 4" id="KW-0349">Heme</keyword>
<evidence type="ECO:0000256" key="4">
    <source>
        <dbReference type="PROSITE-ProRule" id="PRU00433"/>
    </source>
</evidence>
<gene>
    <name evidence="7" type="ORF">ACFPFU_08685</name>
</gene>
<dbReference type="Gene3D" id="2.120.10.30">
    <property type="entry name" value="TolB, C-terminal domain"/>
    <property type="match status" value="1"/>
</dbReference>
<evidence type="ECO:0000256" key="3">
    <source>
        <dbReference type="ARBA" id="ARBA00023004"/>
    </source>
</evidence>
<dbReference type="SUPFAM" id="SSF63829">
    <property type="entry name" value="Calcium-dependent phosphotriesterase"/>
    <property type="match status" value="1"/>
</dbReference>
<dbReference type="Proteomes" id="UP001595818">
    <property type="component" value="Unassembled WGS sequence"/>
</dbReference>
<dbReference type="Pfam" id="PF00034">
    <property type="entry name" value="Cytochrom_C"/>
    <property type="match status" value="1"/>
</dbReference>
<dbReference type="PROSITE" id="PS51007">
    <property type="entry name" value="CYTC"/>
    <property type="match status" value="1"/>
</dbReference>
<dbReference type="PANTHER" id="PTHR33546">
    <property type="entry name" value="LARGE, MULTIFUNCTIONAL SECRETED PROTEIN-RELATED"/>
    <property type="match status" value="1"/>
</dbReference>
<dbReference type="InterPro" id="IPR046476">
    <property type="entry name" value="DUF6797"/>
</dbReference>
<keyword evidence="3 4" id="KW-0408">Iron</keyword>